<dbReference type="Gene3D" id="1.10.10.10">
    <property type="entry name" value="Winged helix-like DNA-binding domain superfamily/Winged helix DNA-binding domain"/>
    <property type="match status" value="1"/>
</dbReference>
<protein>
    <submittedName>
        <fullName evidence="2">MarR family transcriptional regulator</fullName>
    </submittedName>
</protein>
<sequence>MPDDMPARSGSARLRELPTRLVGHVSAVADRLVTDGFAVADARRWHYAVLTALRETGPVSQAELSRVAGIYRSDLVAVLNELSVQGYVERAPDPSDRRRNVITITPAGWDRVRRLDALIDGIQDELLAPLDAAERAQFKRLLERLYEHHFPAS</sequence>
<feature type="domain" description="HTH marR-type" evidence="1">
    <location>
        <begin position="15"/>
        <end position="147"/>
    </location>
</feature>
<proteinExistence type="predicted"/>
<dbReference type="SMART" id="SM00347">
    <property type="entry name" value="HTH_MARR"/>
    <property type="match status" value="1"/>
</dbReference>
<evidence type="ECO:0000259" key="1">
    <source>
        <dbReference type="PROSITE" id="PS50995"/>
    </source>
</evidence>
<dbReference type="Pfam" id="PF12802">
    <property type="entry name" value="MarR_2"/>
    <property type="match status" value="1"/>
</dbReference>
<gene>
    <name evidence="2" type="ORF">GQ466_22510</name>
</gene>
<dbReference type="Proteomes" id="UP000431901">
    <property type="component" value="Unassembled WGS sequence"/>
</dbReference>
<accession>A0A6I4WIH7</accession>
<keyword evidence="3" id="KW-1185">Reference proteome</keyword>
<dbReference type="InterPro" id="IPR000835">
    <property type="entry name" value="HTH_MarR-typ"/>
</dbReference>
<dbReference type="PANTHER" id="PTHR33164">
    <property type="entry name" value="TRANSCRIPTIONAL REGULATOR, MARR FAMILY"/>
    <property type="match status" value="1"/>
</dbReference>
<name>A0A6I4WIH7_9ACTN</name>
<dbReference type="SUPFAM" id="SSF46785">
    <property type="entry name" value="Winged helix' DNA-binding domain"/>
    <property type="match status" value="1"/>
</dbReference>
<reference evidence="2 3" key="1">
    <citation type="submission" date="2019-12" db="EMBL/GenBank/DDBJ databases">
        <title>Nocardia macrotermitis sp. nov. and Nocardia aurantia sp. nov., isolated from the gut of the fungus growing-termite Macrotermes natalensis.</title>
        <authorList>
            <person name="Christine B."/>
            <person name="Rene B."/>
        </authorList>
    </citation>
    <scope>NUCLEOTIDE SEQUENCE [LARGE SCALE GENOMIC DNA]</scope>
    <source>
        <strain evidence="2 3">DSM 102126</strain>
    </source>
</reference>
<dbReference type="InterPro" id="IPR036390">
    <property type="entry name" value="WH_DNA-bd_sf"/>
</dbReference>
<dbReference type="OrthoDB" id="4826718at2"/>
<dbReference type="PROSITE" id="PS50995">
    <property type="entry name" value="HTH_MARR_2"/>
    <property type="match status" value="1"/>
</dbReference>
<dbReference type="AlphaFoldDB" id="A0A6I4WIH7"/>
<dbReference type="GO" id="GO:0003700">
    <property type="term" value="F:DNA-binding transcription factor activity"/>
    <property type="evidence" value="ECO:0007669"/>
    <property type="project" value="InterPro"/>
</dbReference>
<dbReference type="EMBL" id="WUTW01000005">
    <property type="protein sequence ID" value="MXQ66794.1"/>
    <property type="molecule type" value="Genomic_DNA"/>
</dbReference>
<dbReference type="PANTHER" id="PTHR33164:SF43">
    <property type="entry name" value="HTH-TYPE TRANSCRIPTIONAL REPRESSOR YETL"/>
    <property type="match status" value="1"/>
</dbReference>
<dbReference type="InterPro" id="IPR036388">
    <property type="entry name" value="WH-like_DNA-bd_sf"/>
</dbReference>
<dbReference type="PRINTS" id="PR00598">
    <property type="entry name" value="HTHMARR"/>
</dbReference>
<dbReference type="RefSeq" id="WP_161104991.1">
    <property type="nucleotide sequence ID" value="NZ_JBHLYI010000003.1"/>
</dbReference>
<comment type="caution">
    <text evidence="2">The sequence shown here is derived from an EMBL/GenBank/DDBJ whole genome shotgun (WGS) entry which is preliminary data.</text>
</comment>
<evidence type="ECO:0000313" key="3">
    <source>
        <dbReference type="Proteomes" id="UP000431901"/>
    </source>
</evidence>
<organism evidence="2 3">
    <name type="scientific">Actinomadura rayongensis</name>
    <dbReference type="NCBI Taxonomy" id="1429076"/>
    <lineage>
        <taxon>Bacteria</taxon>
        <taxon>Bacillati</taxon>
        <taxon>Actinomycetota</taxon>
        <taxon>Actinomycetes</taxon>
        <taxon>Streptosporangiales</taxon>
        <taxon>Thermomonosporaceae</taxon>
        <taxon>Actinomadura</taxon>
    </lineage>
</organism>
<dbReference type="GO" id="GO:0006950">
    <property type="term" value="P:response to stress"/>
    <property type="evidence" value="ECO:0007669"/>
    <property type="project" value="TreeGrafter"/>
</dbReference>
<dbReference type="InterPro" id="IPR039422">
    <property type="entry name" value="MarR/SlyA-like"/>
</dbReference>
<evidence type="ECO:0000313" key="2">
    <source>
        <dbReference type="EMBL" id="MXQ66794.1"/>
    </source>
</evidence>